<proteinExistence type="predicted"/>
<evidence type="ECO:0000313" key="2">
    <source>
        <dbReference type="Proteomes" id="UP000184231"/>
    </source>
</evidence>
<dbReference type="STRING" id="558155.SAMN04487911_105121"/>
<organism evidence="1 2">
    <name type="scientific">Arenibacter nanhaiticus</name>
    <dbReference type="NCBI Taxonomy" id="558155"/>
    <lineage>
        <taxon>Bacteria</taxon>
        <taxon>Pseudomonadati</taxon>
        <taxon>Bacteroidota</taxon>
        <taxon>Flavobacteriia</taxon>
        <taxon>Flavobacteriales</taxon>
        <taxon>Flavobacteriaceae</taxon>
        <taxon>Arenibacter</taxon>
    </lineage>
</organism>
<protein>
    <submittedName>
        <fullName evidence="1">Uncharacterized protein</fullName>
    </submittedName>
</protein>
<accession>A0A1M6DSL7</accession>
<dbReference type="AlphaFoldDB" id="A0A1M6DSL7"/>
<gene>
    <name evidence="1" type="ORF">SAMN04487911_105121</name>
</gene>
<evidence type="ECO:0000313" key="1">
    <source>
        <dbReference type="EMBL" id="SHI76212.1"/>
    </source>
</evidence>
<name>A0A1M6DSL7_9FLAO</name>
<dbReference type="Proteomes" id="UP000184231">
    <property type="component" value="Unassembled WGS sequence"/>
</dbReference>
<keyword evidence="2" id="KW-1185">Reference proteome</keyword>
<sequence length="55" mass="6539">MPVYRHPFAPIYKLVTSNHPLPKYTSFGYNPKIILDYIHYSEFFHKFGLSTNYAL</sequence>
<dbReference type="EMBL" id="FQYX01000005">
    <property type="protein sequence ID" value="SHI76212.1"/>
    <property type="molecule type" value="Genomic_DNA"/>
</dbReference>
<reference evidence="1 2" key="1">
    <citation type="submission" date="2016-11" db="EMBL/GenBank/DDBJ databases">
        <authorList>
            <person name="Jaros S."/>
            <person name="Januszkiewicz K."/>
            <person name="Wedrychowicz H."/>
        </authorList>
    </citation>
    <scope>NUCLEOTIDE SEQUENCE [LARGE SCALE GENOMIC DNA]</scope>
    <source>
        <strain evidence="1 2">CGMCC 1.8863</strain>
    </source>
</reference>